<dbReference type="HAMAP" id="MF_01633">
    <property type="entry name" value="QueC"/>
    <property type="match status" value="1"/>
</dbReference>
<dbReference type="UniPathway" id="UPA00391"/>
<keyword evidence="5 11" id="KW-0671">Queuosine biosynthesis</keyword>
<keyword evidence="6 11" id="KW-0862">Zinc</keyword>
<protein>
    <recommendedName>
        <fullName evidence="9 11">7-cyano-7-deazaguanine synthase</fullName>
        <ecNumber evidence="9 11">6.3.4.20</ecNumber>
    </recommendedName>
    <alternativeName>
        <fullName evidence="11">7-cyano-7-carbaguanine synthase</fullName>
    </alternativeName>
    <alternativeName>
        <fullName evidence="11">PreQ(0) synthase</fullName>
    </alternativeName>
    <alternativeName>
        <fullName evidence="11">Queuosine biosynthesis protein QueC</fullName>
    </alternativeName>
</protein>
<keyword evidence="7 11" id="KW-0067">ATP-binding</keyword>
<feature type="binding site" evidence="11">
    <location>
        <position position="209"/>
    </location>
    <ligand>
        <name>Zn(2+)</name>
        <dbReference type="ChEBI" id="CHEBI:29105"/>
    </ligand>
</feature>
<comment type="catalytic activity">
    <reaction evidence="10 11">
        <text>7-carboxy-7-carbaguanine + NH4(+) + 2 ATP = 7-cyano-7-carbaguanine + 2 AMP + 2 diphosphate + 2 H(+)</text>
        <dbReference type="Rhea" id="RHEA:27982"/>
        <dbReference type="ChEBI" id="CHEBI:15378"/>
        <dbReference type="ChEBI" id="CHEBI:28938"/>
        <dbReference type="ChEBI" id="CHEBI:30616"/>
        <dbReference type="ChEBI" id="CHEBI:33019"/>
        <dbReference type="ChEBI" id="CHEBI:45075"/>
        <dbReference type="ChEBI" id="CHEBI:61036"/>
        <dbReference type="ChEBI" id="CHEBI:456215"/>
        <dbReference type="EC" id="6.3.4.20"/>
    </reaction>
</comment>
<dbReference type="PIRSF" id="PIRSF006293">
    <property type="entry name" value="ExsB"/>
    <property type="match status" value="1"/>
</dbReference>
<dbReference type="NCBIfam" id="TIGR00364">
    <property type="entry name" value="7-cyano-7-deazaguanine synthase QueC"/>
    <property type="match status" value="1"/>
</dbReference>
<dbReference type="EC" id="6.3.4.20" evidence="9 11"/>
<dbReference type="Gene3D" id="3.40.50.620">
    <property type="entry name" value="HUPs"/>
    <property type="match status" value="1"/>
</dbReference>
<keyword evidence="4 11" id="KW-0547">Nucleotide-binding</keyword>
<evidence type="ECO:0000256" key="11">
    <source>
        <dbReference type="HAMAP-Rule" id="MF_01633"/>
    </source>
</evidence>
<name>A0A084SKM5_9BACT</name>
<dbReference type="SUPFAM" id="SSF52402">
    <property type="entry name" value="Adenine nucleotide alpha hydrolases-like"/>
    <property type="match status" value="1"/>
</dbReference>
<dbReference type="GO" id="GO:0005524">
    <property type="term" value="F:ATP binding"/>
    <property type="evidence" value="ECO:0007669"/>
    <property type="project" value="UniProtKB-UniRule"/>
</dbReference>
<comment type="function">
    <text evidence="11">Catalyzes the ATP-dependent conversion of 7-carboxy-7-deazaguanine (CDG) to 7-cyano-7-deazaguanine (preQ(0)).</text>
</comment>
<dbReference type="Proteomes" id="UP000028547">
    <property type="component" value="Unassembled WGS sequence"/>
</dbReference>
<keyword evidence="3 11" id="KW-0479">Metal-binding</keyword>
<dbReference type="PANTHER" id="PTHR42914">
    <property type="entry name" value="7-CYANO-7-DEAZAGUANINE SYNTHASE"/>
    <property type="match status" value="1"/>
</dbReference>
<comment type="pathway">
    <text evidence="1 11">Purine metabolism; 7-cyano-7-deazaguanine biosynthesis.</text>
</comment>
<gene>
    <name evidence="11" type="primary">queC</name>
    <name evidence="12" type="ORF">Q664_37440</name>
</gene>
<comment type="similarity">
    <text evidence="8 11">Belongs to the QueC family.</text>
</comment>
<proteinExistence type="inferred from homology"/>
<evidence type="ECO:0000256" key="3">
    <source>
        <dbReference type="ARBA" id="ARBA00022723"/>
    </source>
</evidence>
<feature type="binding site" evidence="11">
    <location>
        <position position="196"/>
    </location>
    <ligand>
        <name>Zn(2+)</name>
        <dbReference type="ChEBI" id="CHEBI:29105"/>
    </ligand>
</feature>
<dbReference type="RefSeq" id="WP_043406685.1">
    <property type="nucleotide sequence ID" value="NZ_JPMI01000267.1"/>
</dbReference>
<evidence type="ECO:0000256" key="4">
    <source>
        <dbReference type="ARBA" id="ARBA00022741"/>
    </source>
</evidence>
<dbReference type="InterPro" id="IPR014729">
    <property type="entry name" value="Rossmann-like_a/b/a_fold"/>
</dbReference>
<dbReference type="GO" id="GO:0008270">
    <property type="term" value="F:zinc ion binding"/>
    <property type="evidence" value="ECO:0007669"/>
    <property type="project" value="UniProtKB-UniRule"/>
</dbReference>
<feature type="binding site" evidence="11">
    <location>
        <position position="212"/>
    </location>
    <ligand>
        <name>Zn(2+)</name>
        <dbReference type="ChEBI" id="CHEBI:29105"/>
    </ligand>
</feature>
<evidence type="ECO:0000256" key="8">
    <source>
        <dbReference type="ARBA" id="ARBA00037993"/>
    </source>
</evidence>
<evidence type="ECO:0000256" key="1">
    <source>
        <dbReference type="ARBA" id="ARBA00005061"/>
    </source>
</evidence>
<evidence type="ECO:0000256" key="10">
    <source>
        <dbReference type="ARBA" id="ARBA00047890"/>
    </source>
</evidence>
<dbReference type="EMBL" id="JPMI01000267">
    <property type="protein sequence ID" value="KFA89010.1"/>
    <property type="molecule type" value="Genomic_DNA"/>
</dbReference>
<comment type="cofactor">
    <cofactor evidence="11">
        <name>Zn(2+)</name>
        <dbReference type="ChEBI" id="CHEBI:29105"/>
    </cofactor>
    <text evidence="11">Binds 1 zinc ion per subunit.</text>
</comment>
<evidence type="ECO:0000313" key="13">
    <source>
        <dbReference type="Proteomes" id="UP000028547"/>
    </source>
</evidence>
<evidence type="ECO:0000256" key="9">
    <source>
        <dbReference type="ARBA" id="ARBA00039149"/>
    </source>
</evidence>
<dbReference type="PANTHER" id="PTHR42914:SF1">
    <property type="entry name" value="7-CYANO-7-DEAZAGUANINE SYNTHASE"/>
    <property type="match status" value="1"/>
</dbReference>
<accession>A0A084SKM5</accession>
<dbReference type="InterPro" id="IPR018317">
    <property type="entry name" value="QueC"/>
</dbReference>
<dbReference type="CDD" id="cd01995">
    <property type="entry name" value="QueC-like"/>
    <property type="match status" value="1"/>
</dbReference>
<feature type="binding site" evidence="11">
    <location>
        <begin position="13"/>
        <end position="23"/>
    </location>
    <ligand>
        <name>ATP</name>
        <dbReference type="ChEBI" id="CHEBI:30616"/>
    </ligand>
</feature>
<evidence type="ECO:0000256" key="6">
    <source>
        <dbReference type="ARBA" id="ARBA00022833"/>
    </source>
</evidence>
<feature type="binding site" evidence="11">
    <location>
        <position position="206"/>
    </location>
    <ligand>
        <name>Zn(2+)</name>
        <dbReference type="ChEBI" id="CHEBI:29105"/>
    </ligand>
</feature>
<reference evidence="12 13" key="1">
    <citation type="submission" date="2014-07" db="EMBL/GenBank/DDBJ databases">
        <title>Draft Genome Sequence of Gephyronic Acid Producer, Cystobacter violaceus Strain Cb vi76.</title>
        <authorList>
            <person name="Stevens D.C."/>
            <person name="Young J."/>
            <person name="Carmichael R."/>
            <person name="Tan J."/>
            <person name="Taylor R.E."/>
        </authorList>
    </citation>
    <scope>NUCLEOTIDE SEQUENCE [LARGE SCALE GENOMIC DNA]</scope>
    <source>
        <strain evidence="12 13">Cb vi76</strain>
    </source>
</reference>
<sequence length="234" mass="25092">MAGNSKKKAVVLLSGGLDSTTVLAMAKADGFEPVCLAVSYGQRHAVELERARRVTQAMGVKDFRVVTVDLRQVGGSALTADIDVPKDRPESELSHGIPITYVPARNALFLSLALGLAEVVEASVIYIGVNAVDYSGYPDCRPEFIRAFEQMATLATKAGVEGTRFEVRAPLSGMTKADIIRAGVELGVDYSMTHSCYDPDEEGRACGRCDSCVLRRRGFEQAGVVDPTLYVKGA</sequence>
<evidence type="ECO:0000256" key="5">
    <source>
        <dbReference type="ARBA" id="ARBA00022785"/>
    </source>
</evidence>
<evidence type="ECO:0000313" key="12">
    <source>
        <dbReference type="EMBL" id="KFA89010.1"/>
    </source>
</evidence>
<dbReference type="GO" id="GO:0008616">
    <property type="term" value="P:tRNA queuosine(34) biosynthetic process"/>
    <property type="evidence" value="ECO:0007669"/>
    <property type="project" value="UniProtKB-UniRule"/>
</dbReference>
<evidence type="ECO:0000256" key="7">
    <source>
        <dbReference type="ARBA" id="ARBA00022840"/>
    </source>
</evidence>
<dbReference type="Pfam" id="PF06508">
    <property type="entry name" value="QueC"/>
    <property type="match status" value="1"/>
</dbReference>
<keyword evidence="2 11" id="KW-0436">Ligase</keyword>
<dbReference type="AlphaFoldDB" id="A0A084SKM5"/>
<comment type="caution">
    <text evidence="12">The sequence shown here is derived from an EMBL/GenBank/DDBJ whole genome shotgun (WGS) entry which is preliminary data.</text>
</comment>
<evidence type="ECO:0000256" key="2">
    <source>
        <dbReference type="ARBA" id="ARBA00022598"/>
    </source>
</evidence>
<organism evidence="12 13">
    <name type="scientific">Archangium violaceum Cb vi76</name>
    <dbReference type="NCBI Taxonomy" id="1406225"/>
    <lineage>
        <taxon>Bacteria</taxon>
        <taxon>Pseudomonadati</taxon>
        <taxon>Myxococcota</taxon>
        <taxon>Myxococcia</taxon>
        <taxon>Myxococcales</taxon>
        <taxon>Cystobacterineae</taxon>
        <taxon>Archangiaceae</taxon>
        <taxon>Archangium</taxon>
    </lineage>
</organism>
<dbReference type="GO" id="GO:0016879">
    <property type="term" value="F:ligase activity, forming carbon-nitrogen bonds"/>
    <property type="evidence" value="ECO:0007669"/>
    <property type="project" value="UniProtKB-UniRule"/>
</dbReference>